<evidence type="ECO:0000313" key="1">
    <source>
        <dbReference type="EMBL" id="SPD68622.1"/>
    </source>
</evidence>
<gene>
    <name evidence="1" type="ORF">CBM2636_MP21472</name>
</gene>
<sequence length="133" mass="14662">MVTPNEMNWVDALSLQKGAKITVIRGDPSKVGPYIYRIKLPPNFTVAAHTHPDDRIVTVLSGTVFHGAGEKFDATKLRSLPVGSVFLYTAGHHDDSRMAHFYMSQNEEVVLQVQGVGPTAIDFVNSADDPRKR</sequence>
<keyword evidence="1" id="KW-0614">Plasmid</keyword>
<proteinExistence type="predicted"/>
<dbReference type="CDD" id="cd06989">
    <property type="entry name" value="cupin_DRT102"/>
    <property type="match status" value="1"/>
</dbReference>
<dbReference type="AlphaFoldDB" id="A0A9Q7XVH6"/>
<evidence type="ECO:0000313" key="2">
    <source>
        <dbReference type="Proteomes" id="UP000254259"/>
    </source>
</evidence>
<dbReference type="EMBL" id="LT984814">
    <property type="protein sequence ID" value="SPD68622.1"/>
    <property type="molecule type" value="Genomic_DNA"/>
</dbReference>
<dbReference type="InterPro" id="IPR011051">
    <property type="entry name" value="RmlC_Cupin_sf"/>
</dbReference>
<reference evidence="1 2" key="1">
    <citation type="submission" date="2018-01" db="EMBL/GenBank/DDBJ databases">
        <authorList>
            <person name="Clerissi C."/>
        </authorList>
    </citation>
    <scope>NUCLEOTIDE SEQUENCE [LARGE SCALE GENOMIC DNA]</scope>
    <source>
        <strain evidence="1">Cupriavidus taiwanensis SWF 66322</strain>
        <plasmid evidence="2">cbm2636_mp</plasmid>
    </source>
</reference>
<dbReference type="InterPro" id="IPR014710">
    <property type="entry name" value="RmlC-like_jellyroll"/>
</dbReference>
<name>A0A9Q7XVH6_9BURK</name>
<protein>
    <submittedName>
        <fullName evidence="1">Signal peptide protein</fullName>
    </submittedName>
</protein>
<accession>A0A9Q7XVH6</accession>
<dbReference type="Proteomes" id="UP000254259">
    <property type="component" value="Plasmid CBM2636_mp"/>
</dbReference>
<geneLocation type="plasmid" evidence="2">
    <name>cbm2636_mp</name>
</geneLocation>
<dbReference type="SUPFAM" id="SSF51182">
    <property type="entry name" value="RmlC-like cupins"/>
    <property type="match status" value="1"/>
</dbReference>
<organism evidence="1 2">
    <name type="scientific">Cupriavidus taiwanensis</name>
    <dbReference type="NCBI Taxonomy" id="164546"/>
    <lineage>
        <taxon>Bacteria</taxon>
        <taxon>Pseudomonadati</taxon>
        <taxon>Pseudomonadota</taxon>
        <taxon>Betaproteobacteria</taxon>
        <taxon>Burkholderiales</taxon>
        <taxon>Burkholderiaceae</taxon>
        <taxon>Cupriavidus</taxon>
    </lineage>
</organism>
<dbReference type="Gene3D" id="2.60.120.10">
    <property type="entry name" value="Jelly Rolls"/>
    <property type="match status" value="1"/>
</dbReference>